<organism evidence="1 2">
    <name type="scientific">Colwellia asteriadis</name>
    <dbReference type="NCBI Taxonomy" id="517723"/>
    <lineage>
        <taxon>Bacteria</taxon>
        <taxon>Pseudomonadati</taxon>
        <taxon>Pseudomonadota</taxon>
        <taxon>Gammaproteobacteria</taxon>
        <taxon>Alteromonadales</taxon>
        <taxon>Colwelliaceae</taxon>
        <taxon>Colwellia</taxon>
    </lineage>
</organism>
<proteinExistence type="predicted"/>
<dbReference type="RefSeq" id="WP_343818535.1">
    <property type="nucleotide sequence ID" value="NZ_BAAAFA010000011.1"/>
</dbReference>
<dbReference type="EMBL" id="BAAAFA010000011">
    <property type="protein sequence ID" value="GAA0822190.1"/>
    <property type="molecule type" value="Genomic_DNA"/>
</dbReference>
<protein>
    <submittedName>
        <fullName evidence="1">Uncharacterized protein</fullName>
    </submittedName>
</protein>
<evidence type="ECO:0000313" key="1">
    <source>
        <dbReference type="EMBL" id="GAA0822190.1"/>
    </source>
</evidence>
<comment type="caution">
    <text evidence="1">The sequence shown here is derived from an EMBL/GenBank/DDBJ whole genome shotgun (WGS) entry which is preliminary data.</text>
</comment>
<accession>A0ABN1LA39</accession>
<name>A0ABN1LA39_9GAMM</name>
<evidence type="ECO:0000313" key="2">
    <source>
        <dbReference type="Proteomes" id="UP001500021"/>
    </source>
</evidence>
<sequence>MSAIQKCQTQYLMQIINANNEAQAHIYLEQILLFPIDTQDKIIDEISRLPQCNSNSVAAIIGRYSRGGLKE</sequence>
<gene>
    <name evidence="1" type="ORF">GCM10009111_30110</name>
</gene>
<reference evidence="1 2" key="1">
    <citation type="journal article" date="2019" name="Int. J. Syst. Evol. Microbiol.">
        <title>The Global Catalogue of Microorganisms (GCM) 10K type strain sequencing project: providing services to taxonomists for standard genome sequencing and annotation.</title>
        <authorList>
            <consortium name="The Broad Institute Genomics Platform"/>
            <consortium name="The Broad Institute Genome Sequencing Center for Infectious Disease"/>
            <person name="Wu L."/>
            <person name="Ma J."/>
        </authorList>
    </citation>
    <scope>NUCLEOTIDE SEQUENCE [LARGE SCALE GENOMIC DNA]</scope>
    <source>
        <strain evidence="1 2">JCM 15608</strain>
    </source>
</reference>
<keyword evidence="2" id="KW-1185">Reference proteome</keyword>
<dbReference type="Proteomes" id="UP001500021">
    <property type="component" value="Unassembled WGS sequence"/>
</dbReference>